<proteinExistence type="predicted"/>
<protein>
    <submittedName>
        <fullName evidence="1">Uncharacterized protein</fullName>
    </submittedName>
</protein>
<comment type="caution">
    <text evidence="1">The sequence shown here is derived from an EMBL/GenBank/DDBJ whole genome shotgun (WGS) entry which is preliminary data.</text>
</comment>
<sequence length="163" mass="18123">MRGVHNLLLRSRFGDLDRDRTGDGFLDRRLDQRDRLPRSSNRLGPLSSTRRFLPSLKRREQLLGAVQTLSRLPSRVSIADPLDEILDGFTTSHTLEALLQDGLHLVVRVLLGRRGLRENLNVLHKELLVGALDRGSGLLGGSFGRFGLNSLGRTLVLLGNRSA</sequence>
<evidence type="ECO:0000313" key="1">
    <source>
        <dbReference type="EMBL" id="OQV19028.1"/>
    </source>
</evidence>
<dbReference type="Proteomes" id="UP000192578">
    <property type="component" value="Unassembled WGS sequence"/>
</dbReference>
<evidence type="ECO:0000313" key="2">
    <source>
        <dbReference type="Proteomes" id="UP000192578"/>
    </source>
</evidence>
<reference evidence="2" key="1">
    <citation type="submission" date="2017-01" db="EMBL/GenBank/DDBJ databases">
        <title>Comparative genomics of anhydrobiosis in the tardigrade Hypsibius dujardini.</title>
        <authorList>
            <person name="Yoshida Y."/>
            <person name="Koutsovoulos G."/>
            <person name="Laetsch D."/>
            <person name="Stevens L."/>
            <person name="Kumar S."/>
            <person name="Horikawa D."/>
            <person name="Ishino K."/>
            <person name="Komine S."/>
            <person name="Tomita M."/>
            <person name="Blaxter M."/>
            <person name="Arakawa K."/>
        </authorList>
    </citation>
    <scope>NUCLEOTIDE SEQUENCE [LARGE SCALE GENOMIC DNA]</scope>
    <source>
        <strain evidence="2">Z151</strain>
    </source>
</reference>
<dbReference type="AlphaFoldDB" id="A0A1W0WUY9"/>
<organism evidence="1 2">
    <name type="scientific">Hypsibius exemplaris</name>
    <name type="common">Freshwater tardigrade</name>
    <dbReference type="NCBI Taxonomy" id="2072580"/>
    <lineage>
        <taxon>Eukaryota</taxon>
        <taxon>Metazoa</taxon>
        <taxon>Ecdysozoa</taxon>
        <taxon>Tardigrada</taxon>
        <taxon>Eutardigrada</taxon>
        <taxon>Parachela</taxon>
        <taxon>Hypsibioidea</taxon>
        <taxon>Hypsibiidae</taxon>
        <taxon>Hypsibius</taxon>
    </lineage>
</organism>
<keyword evidence="2" id="KW-1185">Reference proteome</keyword>
<accession>A0A1W0WUY9</accession>
<dbReference type="EMBL" id="MTYJ01000043">
    <property type="protein sequence ID" value="OQV19028.1"/>
    <property type="molecule type" value="Genomic_DNA"/>
</dbReference>
<name>A0A1W0WUY9_HYPEX</name>
<gene>
    <name evidence="1" type="ORF">BV898_06884</name>
</gene>